<feature type="transmembrane region" description="Helical" evidence="2">
    <location>
        <begin position="136"/>
        <end position="155"/>
    </location>
</feature>
<dbReference type="EMBL" id="JACHEK010000013">
    <property type="protein sequence ID" value="MBB6147258.1"/>
    <property type="molecule type" value="Genomic_DNA"/>
</dbReference>
<dbReference type="Proteomes" id="UP000538666">
    <property type="component" value="Unassembled WGS sequence"/>
</dbReference>
<dbReference type="AlphaFoldDB" id="A0A841K9M4"/>
<keyword evidence="2" id="KW-0812">Transmembrane</keyword>
<reference evidence="3 4" key="1">
    <citation type="submission" date="2020-08" db="EMBL/GenBank/DDBJ databases">
        <title>Genomic Encyclopedia of Type Strains, Phase IV (KMG-IV): sequencing the most valuable type-strain genomes for metagenomic binning, comparative biology and taxonomic classification.</title>
        <authorList>
            <person name="Goeker M."/>
        </authorList>
    </citation>
    <scope>NUCLEOTIDE SEQUENCE [LARGE SCALE GENOMIC DNA]</scope>
    <source>
        <strain evidence="3 4">DSM 103733</strain>
    </source>
</reference>
<proteinExistence type="predicted"/>
<evidence type="ECO:0000256" key="2">
    <source>
        <dbReference type="SAM" id="Phobius"/>
    </source>
</evidence>
<keyword evidence="2" id="KW-0472">Membrane</keyword>
<keyword evidence="2" id="KW-1133">Transmembrane helix</keyword>
<gene>
    <name evidence="3" type="ORF">HNQ77_005252</name>
</gene>
<feature type="transmembrane region" description="Helical" evidence="2">
    <location>
        <begin position="161"/>
        <end position="183"/>
    </location>
</feature>
<dbReference type="RefSeq" id="WP_050060224.1">
    <property type="nucleotide sequence ID" value="NZ_JACHEK010000013.1"/>
</dbReference>
<keyword evidence="4" id="KW-1185">Reference proteome</keyword>
<protein>
    <submittedName>
        <fullName evidence="3">Uncharacterized membrane protein HdeD (DUF308 family)</fullName>
    </submittedName>
</protein>
<feature type="transmembrane region" description="Helical" evidence="2">
    <location>
        <begin position="103"/>
        <end position="124"/>
    </location>
</feature>
<evidence type="ECO:0000313" key="3">
    <source>
        <dbReference type="EMBL" id="MBB6147258.1"/>
    </source>
</evidence>
<comment type="caution">
    <text evidence="3">The sequence shown here is derived from an EMBL/GenBank/DDBJ whole genome shotgun (WGS) entry which is preliminary data.</text>
</comment>
<feature type="transmembrane region" description="Helical" evidence="2">
    <location>
        <begin position="43"/>
        <end position="64"/>
    </location>
</feature>
<name>A0A841K9M4_9BACT</name>
<feature type="transmembrane region" description="Helical" evidence="2">
    <location>
        <begin position="76"/>
        <end position="97"/>
    </location>
</feature>
<sequence length="226" mass="24195">MLNDVKIRTAVLSFHGALAFILGSAFVYLGATMTNLFFEAVSVAIALVLAMAALILAGISDWFAALGEGPRRMHRFIFYMMSGTILAGTGVVLGYSPLIATRWLLVAAAIYACVFGIFSIVSATGPGNQLSRHYSVYLFGPASIAFSGILAACAVDDVGNSLATAILGTYLCFVGLKMFVFAWKMDSVAWEAQQRVYADGGRSMPADSSSPRKVTPVRLREKQRSP</sequence>
<evidence type="ECO:0000313" key="4">
    <source>
        <dbReference type="Proteomes" id="UP000538666"/>
    </source>
</evidence>
<accession>A0A841K9M4</accession>
<feature type="region of interest" description="Disordered" evidence="1">
    <location>
        <begin position="200"/>
        <end position="226"/>
    </location>
</feature>
<organism evidence="3 4">
    <name type="scientific">Silvibacterium bohemicum</name>
    <dbReference type="NCBI Taxonomy" id="1577686"/>
    <lineage>
        <taxon>Bacteria</taxon>
        <taxon>Pseudomonadati</taxon>
        <taxon>Acidobacteriota</taxon>
        <taxon>Terriglobia</taxon>
        <taxon>Terriglobales</taxon>
        <taxon>Acidobacteriaceae</taxon>
        <taxon>Silvibacterium</taxon>
    </lineage>
</organism>
<evidence type="ECO:0000256" key="1">
    <source>
        <dbReference type="SAM" id="MobiDB-lite"/>
    </source>
</evidence>
<feature type="transmembrane region" description="Helical" evidence="2">
    <location>
        <begin position="12"/>
        <end position="31"/>
    </location>
</feature>
<dbReference type="OrthoDB" id="123440at2"/>